<gene>
    <name evidence="1" type="ORF">HKB21_03770</name>
</gene>
<keyword evidence="1" id="KW-0540">Nuclease</keyword>
<dbReference type="GO" id="GO:0003676">
    <property type="term" value="F:nucleic acid binding"/>
    <property type="evidence" value="ECO:0007669"/>
    <property type="project" value="InterPro"/>
</dbReference>
<keyword evidence="1" id="KW-0378">Hydrolase</keyword>
<dbReference type="GO" id="GO:0004527">
    <property type="term" value="F:exonuclease activity"/>
    <property type="evidence" value="ECO:0007669"/>
    <property type="project" value="UniProtKB-KW"/>
</dbReference>
<evidence type="ECO:0000313" key="1">
    <source>
        <dbReference type="EMBL" id="NMU24736.1"/>
    </source>
</evidence>
<reference evidence="1 2" key="1">
    <citation type="submission" date="2020-04" db="EMBL/GenBank/DDBJ databases">
        <title>Whole-genome sequencing of Vibrio spp. from China reveals different genetic environments of blaCTX-M-14 among diverse lineages.</title>
        <authorList>
            <person name="Zheng Z."/>
            <person name="Ye L."/>
            <person name="Chen S."/>
        </authorList>
    </citation>
    <scope>NUCLEOTIDE SEQUENCE [LARGE SCALE GENOMIC DNA]</scope>
    <source>
        <strain evidence="1 2">Vb0574</strain>
    </source>
</reference>
<organism evidence="1 2">
    <name type="scientific">Vibrio parahaemolyticus</name>
    <dbReference type="NCBI Taxonomy" id="670"/>
    <lineage>
        <taxon>Bacteria</taxon>
        <taxon>Pseudomonadati</taxon>
        <taxon>Pseudomonadota</taxon>
        <taxon>Gammaproteobacteria</taxon>
        <taxon>Vibrionales</taxon>
        <taxon>Vibrionaceae</taxon>
        <taxon>Vibrio</taxon>
    </lineage>
</organism>
<name>A0A7Y0X4D7_VIBPH</name>
<protein>
    <submittedName>
        <fullName evidence="1">3'-5' exonuclease</fullName>
    </submittedName>
</protein>
<dbReference type="Gene3D" id="3.30.420.10">
    <property type="entry name" value="Ribonuclease H-like superfamily/Ribonuclease H"/>
    <property type="match status" value="1"/>
</dbReference>
<dbReference type="SUPFAM" id="SSF53098">
    <property type="entry name" value="Ribonuclease H-like"/>
    <property type="match status" value="1"/>
</dbReference>
<comment type="caution">
    <text evidence="1">The sequence shown here is derived from an EMBL/GenBank/DDBJ whole genome shotgun (WGS) entry which is preliminary data.</text>
</comment>
<dbReference type="AlphaFoldDB" id="A0A7Y0X4D7"/>
<proteinExistence type="predicted"/>
<keyword evidence="1" id="KW-0269">Exonuclease</keyword>
<accession>A0A7Y0X4D7</accession>
<dbReference type="InterPro" id="IPR036397">
    <property type="entry name" value="RNaseH_sf"/>
</dbReference>
<feature type="non-terminal residue" evidence="1">
    <location>
        <position position="1"/>
    </location>
</feature>
<evidence type="ECO:0000313" key="2">
    <source>
        <dbReference type="Proteomes" id="UP000555836"/>
    </source>
</evidence>
<dbReference type="InterPro" id="IPR012337">
    <property type="entry name" value="RNaseH-like_sf"/>
</dbReference>
<sequence length="66" mass="6923">AFGSTNRHGTISLADATCEAGVSWKGRAHSAATDAIATADLVTEIAKVQRDLVVQLQELQSKGNLE</sequence>
<dbReference type="Proteomes" id="UP000555836">
    <property type="component" value="Unassembled WGS sequence"/>
</dbReference>
<dbReference type="EMBL" id="JABCLD010000499">
    <property type="protein sequence ID" value="NMU24736.1"/>
    <property type="molecule type" value="Genomic_DNA"/>
</dbReference>